<dbReference type="Pfam" id="PF01258">
    <property type="entry name" value="zf-dskA_traR"/>
    <property type="match status" value="1"/>
</dbReference>
<gene>
    <name evidence="6" type="ORF">SAMN02982985_03352</name>
</gene>
<dbReference type="STRING" id="758825.SAMN02982985_03352"/>
<dbReference type="Gene3D" id="1.20.120.910">
    <property type="entry name" value="DksA, coiled-coil domain"/>
    <property type="match status" value="1"/>
</dbReference>
<proteinExistence type="predicted"/>
<dbReference type="PANTHER" id="PTHR33823:SF4">
    <property type="entry name" value="GENERAL STRESS PROTEIN 16O"/>
    <property type="match status" value="1"/>
</dbReference>
<name>A0A1I4PDN1_9BURK</name>
<evidence type="ECO:0000313" key="6">
    <source>
        <dbReference type="EMBL" id="SFM25829.1"/>
    </source>
</evidence>
<dbReference type="Proteomes" id="UP000199470">
    <property type="component" value="Unassembled WGS sequence"/>
</dbReference>
<evidence type="ECO:0000256" key="3">
    <source>
        <dbReference type="ARBA" id="ARBA00022833"/>
    </source>
</evidence>
<organism evidence="6 7">
    <name type="scientific">Rugamonas rubra</name>
    <dbReference type="NCBI Taxonomy" id="758825"/>
    <lineage>
        <taxon>Bacteria</taxon>
        <taxon>Pseudomonadati</taxon>
        <taxon>Pseudomonadota</taxon>
        <taxon>Betaproteobacteria</taxon>
        <taxon>Burkholderiales</taxon>
        <taxon>Oxalobacteraceae</taxon>
        <taxon>Telluria group</taxon>
        <taxon>Rugamonas</taxon>
    </lineage>
</organism>
<dbReference type="AlphaFoldDB" id="A0A1I4PDN1"/>
<dbReference type="SUPFAM" id="SSF109635">
    <property type="entry name" value="DnaK suppressor protein DksA, alpha-hairpin domain"/>
    <property type="match status" value="1"/>
</dbReference>
<keyword evidence="3" id="KW-0862">Zinc</keyword>
<feature type="domain" description="Zinc finger DksA/TraR C4-type" evidence="5">
    <location>
        <begin position="87"/>
        <end position="122"/>
    </location>
</feature>
<dbReference type="GO" id="GO:0008270">
    <property type="term" value="F:zinc ion binding"/>
    <property type="evidence" value="ECO:0007669"/>
    <property type="project" value="UniProtKB-KW"/>
</dbReference>
<keyword evidence="1" id="KW-0479">Metal-binding</keyword>
<accession>A0A1I4PDN1</accession>
<dbReference type="EMBL" id="FOTW01000016">
    <property type="protein sequence ID" value="SFM25829.1"/>
    <property type="molecule type" value="Genomic_DNA"/>
</dbReference>
<dbReference type="InterPro" id="IPR037187">
    <property type="entry name" value="DnaK_N"/>
</dbReference>
<dbReference type="PANTHER" id="PTHR33823">
    <property type="entry name" value="RNA POLYMERASE-BINDING TRANSCRIPTION FACTOR DKSA-RELATED"/>
    <property type="match status" value="1"/>
</dbReference>
<evidence type="ECO:0000259" key="5">
    <source>
        <dbReference type="Pfam" id="PF01258"/>
    </source>
</evidence>
<keyword evidence="2" id="KW-0863">Zinc-finger</keyword>
<dbReference type="PROSITE" id="PS51128">
    <property type="entry name" value="ZF_DKSA_2"/>
    <property type="match status" value="1"/>
</dbReference>
<dbReference type="RefSeq" id="WP_093388846.1">
    <property type="nucleotide sequence ID" value="NZ_FOTW01000016.1"/>
</dbReference>
<reference evidence="6 7" key="1">
    <citation type="submission" date="2016-10" db="EMBL/GenBank/DDBJ databases">
        <authorList>
            <person name="de Groot N.N."/>
        </authorList>
    </citation>
    <scope>NUCLEOTIDE SEQUENCE [LARGE SCALE GENOMIC DNA]</scope>
    <source>
        <strain evidence="6 7">ATCC 43154</strain>
    </source>
</reference>
<protein>
    <submittedName>
        <fullName evidence="6">Transcriptional regulator, TraR/DksA family</fullName>
    </submittedName>
</protein>
<feature type="zinc finger region" description="dksA C4-type" evidence="4">
    <location>
        <begin position="92"/>
        <end position="116"/>
    </location>
</feature>
<sequence>MTTPFASQLVDEFGAQLRAQRQQLIATVRERLHQGDDPQQLALANFFEEGGDQAEASMENEANLAQLSHELAELRSIDAALGRIAAGNYGSCANCGALIGTERLRAQPGARMCLPCQEEAEQHPNRQHLKAR</sequence>
<dbReference type="InterPro" id="IPR000962">
    <property type="entry name" value="Znf_DskA_TraR"/>
</dbReference>
<dbReference type="OrthoDB" id="9811543at2"/>
<keyword evidence="7" id="KW-1185">Reference proteome</keyword>
<evidence type="ECO:0000313" key="7">
    <source>
        <dbReference type="Proteomes" id="UP000199470"/>
    </source>
</evidence>
<evidence type="ECO:0000256" key="4">
    <source>
        <dbReference type="PROSITE-ProRule" id="PRU00510"/>
    </source>
</evidence>
<evidence type="ECO:0000256" key="1">
    <source>
        <dbReference type="ARBA" id="ARBA00022723"/>
    </source>
</evidence>
<dbReference type="SUPFAM" id="SSF57716">
    <property type="entry name" value="Glucocorticoid receptor-like (DNA-binding domain)"/>
    <property type="match status" value="1"/>
</dbReference>
<evidence type="ECO:0000256" key="2">
    <source>
        <dbReference type="ARBA" id="ARBA00022771"/>
    </source>
</evidence>